<protein>
    <submittedName>
        <fullName evidence="2">Uncharacterized protein</fullName>
    </submittedName>
</protein>
<reference evidence="2 3" key="1">
    <citation type="submission" date="2024-02" db="EMBL/GenBank/DDBJ databases">
        <title>De novo assembly and annotation of 12 fungi associated with fruit tree decline syndrome in Ontario, Canada.</title>
        <authorList>
            <person name="Sulman M."/>
            <person name="Ellouze W."/>
            <person name="Ilyukhin E."/>
        </authorList>
    </citation>
    <scope>NUCLEOTIDE SEQUENCE [LARGE SCALE GENOMIC DNA]</scope>
    <source>
        <strain evidence="2 3">M11/M66-122</strain>
    </source>
</reference>
<dbReference type="Proteomes" id="UP001320420">
    <property type="component" value="Unassembled WGS sequence"/>
</dbReference>
<feature type="region of interest" description="Disordered" evidence="1">
    <location>
        <begin position="124"/>
        <end position="148"/>
    </location>
</feature>
<proteinExistence type="predicted"/>
<keyword evidence="3" id="KW-1185">Reference proteome</keyword>
<dbReference type="PANTHER" id="PTHR38790:SF4">
    <property type="entry name" value="2EXR DOMAIN-CONTAINING PROTEIN"/>
    <property type="match status" value="1"/>
</dbReference>
<accession>A0AAN9UKT4</accession>
<evidence type="ECO:0000256" key="1">
    <source>
        <dbReference type="SAM" id="MobiDB-lite"/>
    </source>
</evidence>
<gene>
    <name evidence="2" type="ORF">SLS62_007925</name>
</gene>
<dbReference type="PANTHER" id="PTHR38790">
    <property type="entry name" value="2EXR DOMAIN-CONTAINING PROTEIN-RELATED"/>
    <property type="match status" value="1"/>
</dbReference>
<feature type="compositionally biased region" description="Polar residues" evidence="1">
    <location>
        <begin position="133"/>
        <end position="145"/>
    </location>
</feature>
<evidence type="ECO:0000313" key="3">
    <source>
        <dbReference type="Proteomes" id="UP001320420"/>
    </source>
</evidence>
<organism evidence="2 3">
    <name type="scientific">Diatrype stigma</name>
    <dbReference type="NCBI Taxonomy" id="117547"/>
    <lineage>
        <taxon>Eukaryota</taxon>
        <taxon>Fungi</taxon>
        <taxon>Dikarya</taxon>
        <taxon>Ascomycota</taxon>
        <taxon>Pezizomycotina</taxon>
        <taxon>Sordariomycetes</taxon>
        <taxon>Xylariomycetidae</taxon>
        <taxon>Xylariales</taxon>
        <taxon>Diatrypaceae</taxon>
        <taxon>Diatrype</taxon>
    </lineage>
</organism>
<dbReference type="AlphaFoldDB" id="A0AAN9UKT4"/>
<name>A0AAN9UKT4_9PEZI</name>
<comment type="caution">
    <text evidence="2">The sequence shown here is derived from an EMBL/GenBank/DDBJ whole genome shotgun (WGS) entry which is preliminary data.</text>
</comment>
<sequence>MLYRQYIDNDLGFKGADIIYWGPASFRPPSVKVIQGKLGADNKSPVEVLPSTEEQVETNSVDTKPAVTFLSLPLEIRRMIYGYVHNMNPIQYTKLMAPSQVTQISPWFPRMPLNRCVYRRIAPKDPPKETLPSELSLSADPTTPSHKVPLLSPHRPFAGFQSALLRTSKQVYYDSREYPFRENEFVFFTWFSSGFWAARSFVTRLQPWQRDSMQYVRLELMAPDLQGACDAEWEELCGFWARGLRGLRLKILGVVSAARASNVVSKVVGNQQRTVQIRDPEDGRVMPWVERGLKRMANLEHLEVELLIPGWDDQKKLEWCRSLDEALNDPKDNREKYVDVISVERA</sequence>
<evidence type="ECO:0000313" key="2">
    <source>
        <dbReference type="EMBL" id="KAK7750174.1"/>
    </source>
</evidence>
<dbReference type="EMBL" id="JAKJXP020000069">
    <property type="protein sequence ID" value="KAK7750174.1"/>
    <property type="molecule type" value="Genomic_DNA"/>
</dbReference>